<keyword evidence="2" id="KW-0812">Transmembrane</keyword>
<accession>A0AAP9KT75</accession>
<proteinExistence type="predicted"/>
<sequence>MVRFFKIFTTLLIISLLAIGIYYYFNNNTNSDNVEDKTNIENTVKSETSSNESIEGTVVAKRSTENK</sequence>
<dbReference type="Proteomes" id="UP000425411">
    <property type="component" value="Chromosome"/>
</dbReference>
<keyword evidence="2" id="KW-0472">Membrane</keyword>
<feature type="transmembrane region" description="Helical" evidence="2">
    <location>
        <begin position="7"/>
        <end position="25"/>
    </location>
</feature>
<evidence type="ECO:0000256" key="1">
    <source>
        <dbReference type="SAM" id="MobiDB-lite"/>
    </source>
</evidence>
<keyword evidence="2" id="KW-1133">Transmembrane helix</keyword>
<evidence type="ECO:0000256" key="2">
    <source>
        <dbReference type="SAM" id="Phobius"/>
    </source>
</evidence>
<feature type="compositionally biased region" description="Polar residues" evidence="1">
    <location>
        <begin position="43"/>
        <end position="54"/>
    </location>
</feature>
<feature type="region of interest" description="Disordered" evidence="1">
    <location>
        <begin position="43"/>
        <end position="67"/>
    </location>
</feature>
<name>A0AAP9KT75_9BACL</name>
<evidence type="ECO:0000313" key="3">
    <source>
        <dbReference type="EMBL" id="QGS09206.1"/>
    </source>
</evidence>
<protein>
    <submittedName>
        <fullName evidence="3">Uncharacterized protein</fullName>
    </submittedName>
</protein>
<organism evidence="3 4">
    <name type="scientific">Gemella morbillorum</name>
    <dbReference type="NCBI Taxonomy" id="29391"/>
    <lineage>
        <taxon>Bacteria</taxon>
        <taxon>Bacillati</taxon>
        <taxon>Bacillota</taxon>
        <taxon>Bacilli</taxon>
        <taxon>Bacillales</taxon>
        <taxon>Gemellaceae</taxon>
        <taxon>Gemella</taxon>
    </lineage>
</organism>
<gene>
    <name evidence="3" type="ORF">FOC49_04635</name>
</gene>
<dbReference type="EMBL" id="CP046314">
    <property type="protein sequence ID" value="QGS09206.1"/>
    <property type="molecule type" value="Genomic_DNA"/>
</dbReference>
<keyword evidence="4" id="KW-1185">Reference proteome</keyword>
<reference evidence="3 4" key="1">
    <citation type="submission" date="2019-11" db="EMBL/GenBank/DDBJ databases">
        <title>FDA dAtabase for Regulatory Grade micrObial Sequences (FDA-ARGOS): Supporting development and validation of Infectious Disease Dx tests.</title>
        <authorList>
            <person name="Turner S."/>
            <person name="Byrd R."/>
            <person name="Tallon L."/>
            <person name="Sadzewicz L."/>
            <person name="Vavikolanu K."/>
            <person name="Mehta A."/>
            <person name="Aluvathingal J."/>
            <person name="Nadendla S."/>
            <person name="Myers T."/>
            <person name="Yan Y."/>
            <person name="Sichtig H."/>
        </authorList>
    </citation>
    <scope>NUCLEOTIDE SEQUENCE [LARGE SCALE GENOMIC DNA]</scope>
    <source>
        <strain evidence="3 4">FDAARGOS_741</strain>
    </source>
</reference>
<dbReference type="RefSeq" id="WP_004634212.1">
    <property type="nucleotide sequence ID" value="NZ_CAJPMP010000082.1"/>
</dbReference>
<evidence type="ECO:0000313" key="4">
    <source>
        <dbReference type="Proteomes" id="UP000425411"/>
    </source>
</evidence>
<dbReference type="AlphaFoldDB" id="A0AAP9KT75"/>